<dbReference type="GO" id="GO:0005740">
    <property type="term" value="C:mitochondrial envelope"/>
    <property type="evidence" value="ECO:0007669"/>
    <property type="project" value="TreeGrafter"/>
</dbReference>
<dbReference type="PROSITE" id="PS00794">
    <property type="entry name" value="HPPK"/>
    <property type="match status" value="1"/>
</dbReference>
<protein>
    <recommendedName>
        <fullName evidence="23">Folic acid synthesis protein FOL1</fullName>
        <ecNumber evidence="10">2.5.1.15</ecNumber>
        <ecNumber evidence="12">2.7.6.3</ecNumber>
        <ecNumber evidence="11">4.1.2.25</ecNumber>
    </recommendedName>
    <alternativeName>
        <fullName evidence="24">Folic acid synthesis protein fol1</fullName>
    </alternativeName>
</protein>
<dbReference type="AlphaFoldDB" id="A0AAD9YR60"/>
<comment type="catalytic activity">
    <reaction evidence="1">
        <text>(7,8-dihydropterin-6-yl)methyl diphosphate + 4-aminobenzoate = 7,8-dihydropteroate + diphosphate</text>
        <dbReference type="Rhea" id="RHEA:19949"/>
        <dbReference type="ChEBI" id="CHEBI:17836"/>
        <dbReference type="ChEBI" id="CHEBI:17839"/>
        <dbReference type="ChEBI" id="CHEBI:33019"/>
        <dbReference type="ChEBI" id="CHEBI:72950"/>
        <dbReference type="EC" id="2.5.1.15"/>
    </reaction>
</comment>
<evidence type="ECO:0000256" key="9">
    <source>
        <dbReference type="ARBA" id="ARBA00009951"/>
    </source>
</evidence>
<dbReference type="EC" id="2.7.6.3" evidence="12"/>
<evidence type="ECO:0000256" key="22">
    <source>
        <dbReference type="ARBA" id="ARBA00061548"/>
    </source>
</evidence>
<dbReference type="InterPro" id="IPR006390">
    <property type="entry name" value="DHP_synth_dom"/>
</dbReference>
<keyword evidence="20" id="KW-0511">Multifunctional enzyme</keyword>
<reference evidence="27" key="1">
    <citation type="submission" date="2023-02" db="EMBL/GenBank/DDBJ databases">
        <title>Colletotrichum kahawae CIFC_Que2 genome sequencing and assembly.</title>
        <authorList>
            <person name="Baroncelli R."/>
        </authorList>
    </citation>
    <scope>NUCLEOTIDE SEQUENCE</scope>
    <source>
        <strain evidence="27">CIFC_Que2</strain>
    </source>
</reference>
<comment type="pathway">
    <text evidence="7">Cofactor biosynthesis; tetrahydrofolate biosynthesis; 2-amino-4-hydroxy-6-hydroxymethyl-7,8-dihydropteridine diphosphate from 7,8-dihydroneopterin triphosphate: step 4/4.</text>
</comment>
<dbReference type="GO" id="GO:0004156">
    <property type="term" value="F:dihydropteroate synthase activity"/>
    <property type="evidence" value="ECO:0007669"/>
    <property type="project" value="UniProtKB-EC"/>
</dbReference>
<dbReference type="InterPro" id="IPR000489">
    <property type="entry name" value="Pterin-binding_dom"/>
</dbReference>
<accession>A0AAD9YR60</accession>
<feature type="compositionally biased region" description="Low complexity" evidence="25">
    <location>
        <begin position="106"/>
        <end position="117"/>
    </location>
</feature>
<evidence type="ECO:0000256" key="25">
    <source>
        <dbReference type="SAM" id="MobiDB-lite"/>
    </source>
</evidence>
<comment type="catalytic activity">
    <reaction evidence="3">
        <text>7,8-dihydroneopterin = 6-hydroxymethyl-7,8-dihydropterin + glycolaldehyde</text>
        <dbReference type="Rhea" id="RHEA:10540"/>
        <dbReference type="ChEBI" id="CHEBI:17001"/>
        <dbReference type="ChEBI" id="CHEBI:17071"/>
        <dbReference type="ChEBI" id="CHEBI:44841"/>
        <dbReference type="EC" id="4.1.2.25"/>
    </reaction>
</comment>
<dbReference type="NCBIfam" id="TIGR01496">
    <property type="entry name" value="DHPS"/>
    <property type="match status" value="1"/>
</dbReference>
<evidence type="ECO:0000256" key="20">
    <source>
        <dbReference type="ARBA" id="ARBA00023268"/>
    </source>
</evidence>
<evidence type="ECO:0000256" key="10">
    <source>
        <dbReference type="ARBA" id="ARBA00012458"/>
    </source>
</evidence>
<dbReference type="InterPro" id="IPR035907">
    <property type="entry name" value="Hppk_sf"/>
</dbReference>
<keyword evidence="18" id="KW-0460">Magnesium</keyword>
<keyword evidence="16" id="KW-0418">Kinase</keyword>
<evidence type="ECO:0000256" key="11">
    <source>
        <dbReference type="ARBA" id="ARBA00013043"/>
    </source>
</evidence>
<evidence type="ECO:0000256" key="14">
    <source>
        <dbReference type="ARBA" id="ARBA00022723"/>
    </source>
</evidence>
<dbReference type="GO" id="GO:0004150">
    <property type="term" value="F:dihydroneopterin aldolase activity"/>
    <property type="evidence" value="ECO:0007669"/>
    <property type="project" value="UniProtKB-EC"/>
</dbReference>
<evidence type="ECO:0000256" key="8">
    <source>
        <dbReference type="ARBA" id="ARBA00009640"/>
    </source>
</evidence>
<name>A0AAD9YR60_COLKA</name>
<organism evidence="27 28">
    <name type="scientific">Colletotrichum kahawae</name>
    <name type="common">Coffee berry disease fungus</name>
    <dbReference type="NCBI Taxonomy" id="34407"/>
    <lineage>
        <taxon>Eukaryota</taxon>
        <taxon>Fungi</taxon>
        <taxon>Dikarya</taxon>
        <taxon>Ascomycota</taxon>
        <taxon>Pezizomycotina</taxon>
        <taxon>Sordariomycetes</taxon>
        <taxon>Hypocreomycetidae</taxon>
        <taxon>Glomerellales</taxon>
        <taxon>Glomerellaceae</taxon>
        <taxon>Colletotrichum</taxon>
        <taxon>Colletotrichum gloeosporioides species complex</taxon>
    </lineage>
</organism>
<dbReference type="GO" id="GO:0003848">
    <property type="term" value="F:2-amino-4-hydroxy-6-hydroxymethyldihydropteridine diphosphokinase activity"/>
    <property type="evidence" value="ECO:0007669"/>
    <property type="project" value="UniProtKB-EC"/>
</dbReference>
<evidence type="ECO:0000256" key="23">
    <source>
        <dbReference type="ARBA" id="ARBA00067568"/>
    </source>
</evidence>
<dbReference type="SUPFAM" id="SSF55083">
    <property type="entry name" value="6-hydroxymethyl-7,8-dihydropterin pyrophosphokinase, HPPK"/>
    <property type="match status" value="1"/>
</dbReference>
<dbReference type="InterPro" id="IPR045031">
    <property type="entry name" value="DHP_synth-like"/>
</dbReference>
<dbReference type="CDD" id="cd00483">
    <property type="entry name" value="HPPK"/>
    <property type="match status" value="1"/>
</dbReference>
<evidence type="ECO:0000256" key="17">
    <source>
        <dbReference type="ARBA" id="ARBA00022840"/>
    </source>
</evidence>
<comment type="catalytic activity">
    <reaction evidence="2">
        <text>6-hydroxymethyl-7,8-dihydropterin + ATP = (7,8-dihydropterin-6-yl)methyl diphosphate + AMP + H(+)</text>
        <dbReference type="Rhea" id="RHEA:11412"/>
        <dbReference type="ChEBI" id="CHEBI:15378"/>
        <dbReference type="ChEBI" id="CHEBI:30616"/>
        <dbReference type="ChEBI" id="CHEBI:44841"/>
        <dbReference type="ChEBI" id="CHEBI:72950"/>
        <dbReference type="ChEBI" id="CHEBI:456215"/>
        <dbReference type="EC" id="2.7.6.3"/>
    </reaction>
</comment>
<gene>
    <name evidence="27" type="ORF">CKAH01_03277</name>
</gene>
<comment type="similarity">
    <text evidence="8">In the N-terminal section; belongs to the DHNA family.</text>
</comment>
<keyword evidence="14" id="KW-0479">Metal-binding</keyword>
<evidence type="ECO:0000313" key="27">
    <source>
        <dbReference type="EMBL" id="KAK2776785.1"/>
    </source>
</evidence>
<dbReference type="PANTHER" id="PTHR20941:SF1">
    <property type="entry name" value="FOLIC ACID SYNTHESIS PROTEIN FOL1"/>
    <property type="match status" value="1"/>
</dbReference>
<keyword evidence="19" id="KW-0289">Folate biosynthesis</keyword>
<feature type="non-terminal residue" evidence="27">
    <location>
        <position position="1"/>
    </location>
</feature>
<dbReference type="EMBL" id="VYYT01000024">
    <property type="protein sequence ID" value="KAK2776785.1"/>
    <property type="molecule type" value="Genomic_DNA"/>
</dbReference>
<dbReference type="GO" id="GO:0046654">
    <property type="term" value="P:tetrahydrofolate biosynthetic process"/>
    <property type="evidence" value="ECO:0007669"/>
    <property type="project" value="TreeGrafter"/>
</dbReference>
<evidence type="ECO:0000256" key="15">
    <source>
        <dbReference type="ARBA" id="ARBA00022741"/>
    </source>
</evidence>
<evidence type="ECO:0000256" key="13">
    <source>
        <dbReference type="ARBA" id="ARBA00022679"/>
    </source>
</evidence>
<dbReference type="GO" id="GO:0046656">
    <property type="term" value="P:folic acid biosynthetic process"/>
    <property type="evidence" value="ECO:0007669"/>
    <property type="project" value="UniProtKB-KW"/>
</dbReference>
<keyword evidence="13" id="KW-0808">Transferase</keyword>
<comment type="caution">
    <text evidence="27">The sequence shown here is derived from an EMBL/GenBank/DDBJ whole genome shotgun (WGS) entry which is preliminary data.</text>
</comment>
<evidence type="ECO:0000256" key="1">
    <source>
        <dbReference type="ARBA" id="ARBA00000012"/>
    </source>
</evidence>
<proteinExistence type="inferred from homology"/>
<dbReference type="InterPro" id="IPR011005">
    <property type="entry name" value="Dihydropteroate_synth-like_sf"/>
</dbReference>
<evidence type="ECO:0000256" key="18">
    <source>
        <dbReference type="ARBA" id="ARBA00022842"/>
    </source>
</evidence>
<dbReference type="PROSITE" id="PS50972">
    <property type="entry name" value="PTERIN_BINDING"/>
    <property type="match status" value="1"/>
</dbReference>
<dbReference type="PROSITE" id="PS00792">
    <property type="entry name" value="DHPS_1"/>
    <property type="match status" value="1"/>
</dbReference>
<evidence type="ECO:0000256" key="2">
    <source>
        <dbReference type="ARBA" id="ARBA00000198"/>
    </source>
</evidence>
<dbReference type="Gene3D" id="3.20.20.20">
    <property type="entry name" value="Dihydropteroate synthase-like"/>
    <property type="match status" value="1"/>
</dbReference>
<evidence type="ECO:0000256" key="7">
    <source>
        <dbReference type="ARBA" id="ARBA00005051"/>
    </source>
</evidence>
<dbReference type="Proteomes" id="UP001281614">
    <property type="component" value="Unassembled WGS sequence"/>
</dbReference>
<comment type="function">
    <text evidence="21">Catalyzes three sequential steps of tetrahydrofolate biosynthesis.</text>
</comment>
<dbReference type="NCBIfam" id="TIGR01498">
    <property type="entry name" value="folK"/>
    <property type="match status" value="1"/>
</dbReference>
<dbReference type="Pfam" id="PF00809">
    <property type="entry name" value="Pterin_bind"/>
    <property type="match status" value="1"/>
</dbReference>
<dbReference type="Gene3D" id="3.30.70.560">
    <property type="entry name" value="7,8-Dihydro-6-hydroxymethylpterin-pyrophosphokinase HPPK"/>
    <property type="match status" value="1"/>
</dbReference>
<dbReference type="PANTHER" id="PTHR20941">
    <property type="entry name" value="FOLATE SYNTHESIS PROTEINS"/>
    <property type="match status" value="1"/>
</dbReference>
<comment type="similarity">
    <text evidence="9">In the C-terminal section; belongs to the DHPS family.</text>
</comment>
<evidence type="ECO:0000256" key="24">
    <source>
        <dbReference type="ARBA" id="ARBA00068111"/>
    </source>
</evidence>
<evidence type="ECO:0000313" key="28">
    <source>
        <dbReference type="Proteomes" id="UP001281614"/>
    </source>
</evidence>
<dbReference type="CDD" id="cd00739">
    <property type="entry name" value="DHPS"/>
    <property type="match status" value="1"/>
</dbReference>
<evidence type="ECO:0000256" key="4">
    <source>
        <dbReference type="ARBA" id="ARBA00001946"/>
    </source>
</evidence>
<dbReference type="EC" id="4.1.2.25" evidence="11"/>
<comment type="similarity">
    <text evidence="22">In the central section; belongs to the HPPK family.</text>
</comment>
<dbReference type="SUPFAM" id="SSF51717">
    <property type="entry name" value="Dihydropteroate synthetase-like"/>
    <property type="match status" value="1"/>
</dbReference>
<dbReference type="Pfam" id="PF01288">
    <property type="entry name" value="HPPK"/>
    <property type="match status" value="1"/>
</dbReference>
<evidence type="ECO:0000256" key="5">
    <source>
        <dbReference type="ARBA" id="ARBA00004763"/>
    </source>
</evidence>
<comment type="cofactor">
    <cofactor evidence="4">
        <name>Mg(2+)</name>
        <dbReference type="ChEBI" id="CHEBI:18420"/>
    </cofactor>
</comment>
<evidence type="ECO:0000256" key="16">
    <source>
        <dbReference type="ARBA" id="ARBA00022777"/>
    </source>
</evidence>
<feature type="domain" description="Pterin-binding" evidence="26">
    <location>
        <begin position="340"/>
        <end position="601"/>
    </location>
</feature>
<sequence length="609" mass="66539">HALPKPFNSKGPPRFVFIGCSILPSRLNDPQHTNTHHRWAPSRFTMMKPPIPLRHPSLFSRACSLARSSNAQRCQALTPRLVREQVTIPRNCYTTGSSVRRPLRCTSSSSPASTTPAVLSRSRARPTIRTPSPNMPAVQTRSACCGGGCGGKRVDCSRGPTTAYIALGSNLGDRVGWIEKACAEMDRRGIKVKRTSSLWETEPMYVLDQDRFVNGACEVMTDLEPLALLDELQDIERTLGRQKLIDKGPRNIDLDILMYGDEKIEHPRLNVPHIGIPEREFVLRPLAELIPHKPLYASNPWKLTLDYLNELPPAAAPLSPLTPISAGQKALVTLTPTRKTHVMAIINATPDSFSDGGVHTPENLISTLQSFAKAGATMIDIGGASTSPGRPDVSAEEEISRVLPVIKLVRSLPELSHLAVSVDTWRASVAEAAVAAGADIINDVSAGQLDPAMLPYMARSNRTVCLMHMRGTPRTMQSLTDYPDGIIPTMARELLDRIAEAEAAGVRRWRIILDPGLGFAKTAPQNLEILRHMDELRSWPGLEGLPWLIGSSRKTFIGKVLGVVSPQERIWGTAATVVSAVQGGADIVRVHDAVEMCQVAKMADAIYRQ</sequence>
<keyword evidence="17" id="KW-0067">ATP-binding</keyword>
<dbReference type="GO" id="GO:0005524">
    <property type="term" value="F:ATP binding"/>
    <property type="evidence" value="ECO:0007669"/>
    <property type="project" value="UniProtKB-KW"/>
</dbReference>
<evidence type="ECO:0000256" key="21">
    <source>
        <dbReference type="ARBA" id="ARBA00058009"/>
    </source>
</evidence>
<feature type="region of interest" description="Disordered" evidence="25">
    <location>
        <begin position="103"/>
        <end position="137"/>
    </location>
</feature>
<dbReference type="PROSITE" id="PS00793">
    <property type="entry name" value="DHPS_2"/>
    <property type="match status" value="1"/>
</dbReference>
<evidence type="ECO:0000256" key="3">
    <source>
        <dbReference type="ARBA" id="ARBA00001353"/>
    </source>
</evidence>
<dbReference type="EC" id="2.5.1.15" evidence="10"/>
<keyword evidence="28" id="KW-1185">Reference proteome</keyword>
<dbReference type="FunFam" id="3.20.20.20:FF:000006">
    <property type="entry name" value="Dihydropteroate synthase"/>
    <property type="match status" value="1"/>
</dbReference>
<evidence type="ECO:0000256" key="19">
    <source>
        <dbReference type="ARBA" id="ARBA00022909"/>
    </source>
</evidence>
<evidence type="ECO:0000259" key="26">
    <source>
        <dbReference type="PROSITE" id="PS50972"/>
    </source>
</evidence>
<keyword evidence="15" id="KW-0547">Nucleotide-binding</keyword>
<evidence type="ECO:0000256" key="6">
    <source>
        <dbReference type="ARBA" id="ARBA00005013"/>
    </source>
</evidence>
<evidence type="ECO:0000256" key="12">
    <source>
        <dbReference type="ARBA" id="ARBA00013253"/>
    </source>
</evidence>
<dbReference type="GO" id="GO:0046872">
    <property type="term" value="F:metal ion binding"/>
    <property type="evidence" value="ECO:0007669"/>
    <property type="project" value="UniProtKB-KW"/>
</dbReference>
<dbReference type="InterPro" id="IPR000550">
    <property type="entry name" value="Hppk"/>
</dbReference>
<comment type="pathway">
    <text evidence="5">Cofactor biosynthesis; tetrahydrofolate biosynthesis; 7,8-dihydrofolate from 2-amino-4-hydroxy-6-hydroxymethyl-7,8-dihydropteridine diphosphate and 4-aminobenzoate: step 1/2.</text>
</comment>
<dbReference type="GO" id="GO:0016301">
    <property type="term" value="F:kinase activity"/>
    <property type="evidence" value="ECO:0007669"/>
    <property type="project" value="UniProtKB-KW"/>
</dbReference>
<comment type="pathway">
    <text evidence="6">Cofactor biosynthesis; tetrahydrofolate biosynthesis; 2-amino-4-hydroxy-6-hydroxymethyl-7,8-dihydropteridine diphosphate from 7,8-dihydroneopterin triphosphate: step 3/4.</text>
</comment>